<feature type="compositionally biased region" description="Acidic residues" evidence="3">
    <location>
        <begin position="939"/>
        <end position="951"/>
    </location>
</feature>
<dbReference type="GO" id="GO:0006281">
    <property type="term" value="P:DNA repair"/>
    <property type="evidence" value="ECO:0007669"/>
    <property type="project" value="InterPro"/>
</dbReference>
<dbReference type="InterPro" id="IPR011257">
    <property type="entry name" value="DNA_glycosylase"/>
</dbReference>
<sequence length="1545" mass="166071">MEPSKSLKRSFSASASATATDDTAVAVKNKKKKQSKKPSDQIEISLTAEPAAKSSKRKRRREKGKLQDGNAHVLSTTPATSGGTDQRSLEEPQLSFTQDRDKPVKEKALASQKTSSINHKPSKTKAETSGSNQHNAGKATDTQTKKALKKAEKARKARQAREAAALGGSDPKTAKLAKSHIGHDPMPTKIKQKPSSTIAHEASIAIADEEMDVENDDVRELETHPGQMLKPFEIDWDVIELKAAEKAAVDDVAWSRLTADQRSKLVEHYIGRHTAINTMQSGDNSPKHDEGATHGDSGSSDSSSSVESESLENNARPPTTEKSSTIATTHHPAQIASPPRSVIPVSQAHRTFAPRIGQNSPFKPLGDRRLSAVPTRLGTGATLADTRAKFQRLSQALNERRGGGSSDDSDTGSSSEGQSEDDVAASKPAVRGSVSETFAEQMKTTSLDVAGTDSEVSHRSDANDQAVLNGSNLSDAVDEAEDDEDEQEVSVDRATTPGDDAASPGSKLALDDTETKQSIVELESGAEERDADPRASPSRPGMHASFPSHRSIGEQELMVELMPLDEHDSSAESGDEPLITPAAARHDNAEGDSTETSGTDSSEDEDSSPNKISGRVSGSPNSEEVVPPASPEQLEQNEQGRQDQESDISGSGSVHDDAEQDIVLNNDGELVMGSRTATIEPSARDGIDAKTADSIAGQEAVDLDEDMHGAGDLEQDASAELEEEISDAENHSVASPSRAHDEQLESTDDAESSELAEEEDRARTTTHAREHAFDPWTIFSQKHAAGIGSATPNPSSPANVSLKITSSSQESRGGAPSGLSHEPQASDDAAAGKTFQDFAMTTPVIEASDLEEKAGISGILQSVFADTRPLPEGEDPDTVSTSQAGSEHELIKDNDSISQDSIELRAASADAGDQNKVSVAAPPHHVEQVPPPELNLSDSDTDTDSSEEETEATGAVANVEEQAALEPFCANVTPDSKKLHDAFSSANGNEDQRYNNLPPEVQAAIATATGTPQTSSVKKRKMTGNTSTHFATPSKLRSSKKQLPQEQDRSQDQNGPVVTPSIEVNSSRADVQSSVDLEHPTPSDPAARKKRSPSKRTGTISEHFIEDRVDLYNTTAGKRRKVPAGQSANPFPAIDTPDFGIIQERTWHEPFWLIIATVFLNKTTGRQAAPIFWKIRKRWPSPADLADADYDELFEMIKHLGLQHQRTKRLKGLAAAWHAHPPQASKRHRTLHYPSKGDGKEIKKDAIVDEDADDCAGALEIAHIPGCGAYAYDSWRIFCRDVLRGVATDYQGANAKGDDFEPEWKRVLPGDKELRACLRWMWLKEGIIWEPLTGDKRNATEEEMEKAKRGELELEDEAEAKFAAQAAGVDASSPKGAARGDDALEESPQKRGSLKTEPSTASAIDAGADWALQNSQQQANEAAGLAVETAKPQPKKRASRAAKSKSKPVDDEETGAVPAKCRGRPMKLVVESGLKKEADAQPEVEPATVTRSTRAKRRRSPSVEVDETRSSPVAKKRKTATKKEVVKEEGPRRQSARLLESDGLV</sequence>
<evidence type="ECO:0000313" key="4">
    <source>
        <dbReference type="EMBL" id="USW57793.1"/>
    </source>
</evidence>
<feature type="compositionally biased region" description="Polar residues" evidence="3">
    <location>
        <begin position="1052"/>
        <end position="1075"/>
    </location>
</feature>
<evidence type="ECO:0000313" key="5">
    <source>
        <dbReference type="Proteomes" id="UP001056384"/>
    </source>
</evidence>
<reference evidence="4" key="1">
    <citation type="submission" date="2022-06" db="EMBL/GenBank/DDBJ databases">
        <title>Complete genome sequences of two strains of the flax pathogen Septoria linicola.</title>
        <authorList>
            <person name="Lapalu N."/>
            <person name="Simon A."/>
            <person name="Demenou B."/>
            <person name="Paumier D."/>
            <person name="Guillot M.-P."/>
            <person name="Gout L."/>
            <person name="Valade R."/>
        </authorList>
    </citation>
    <scope>NUCLEOTIDE SEQUENCE</scope>
    <source>
        <strain evidence="4">SE15195</strain>
    </source>
</reference>
<feature type="region of interest" description="Disordered" evidence="3">
    <location>
        <begin position="392"/>
        <end position="834"/>
    </location>
</feature>
<dbReference type="GO" id="GO:0003824">
    <property type="term" value="F:catalytic activity"/>
    <property type="evidence" value="ECO:0007669"/>
    <property type="project" value="InterPro"/>
</dbReference>
<dbReference type="EMBL" id="CP099427">
    <property type="protein sequence ID" value="USW57793.1"/>
    <property type="molecule type" value="Genomic_DNA"/>
</dbReference>
<feature type="region of interest" description="Disordered" evidence="3">
    <location>
        <begin position="276"/>
        <end position="371"/>
    </location>
</feature>
<feature type="region of interest" description="Disordered" evidence="3">
    <location>
        <begin position="1414"/>
        <end position="1545"/>
    </location>
</feature>
<dbReference type="PANTHER" id="PTHR15074">
    <property type="entry name" value="METHYL-CPG-BINDING PROTEIN"/>
    <property type="match status" value="1"/>
</dbReference>
<feature type="compositionally biased region" description="Basic residues" evidence="3">
    <location>
        <begin position="146"/>
        <end position="158"/>
    </location>
</feature>
<feature type="compositionally biased region" description="Acidic residues" evidence="3">
    <location>
        <begin position="713"/>
        <end position="727"/>
    </location>
</feature>
<proteinExistence type="predicted"/>
<evidence type="ECO:0000256" key="3">
    <source>
        <dbReference type="SAM" id="MobiDB-lite"/>
    </source>
</evidence>
<organism evidence="4 5">
    <name type="scientific">Septoria linicola</name>
    <dbReference type="NCBI Taxonomy" id="215465"/>
    <lineage>
        <taxon>Eukaryota</taxon>
        <taxon>Fungi</taxon>
        <taxon>Dikarya</taxon>
        <taxon>Ascomycota</taxon>
        <taxon>Pezizomycotina</taxon>
        <taxon>Dothideomycetes</taxon>
        <taxon>Dothideomycetidae</taxon>
        <taxon>Mycosphaerellales</taxon>
        <taxon>Mycosphaerellaceae</taxon>
        <taxon>Septoria</taxon>
    </lineage>
</organism>
<name>A0A9Q9B5D4_9PEZI</name>
<feature type="compositionally biased region" description="Acidic residues" evidence="3">
    <location>
        <begin position="744"/>
        <end position="759"/>
    </location>
</feature>
<feature type="compositionally biased region" description="Basic and acidic residues" evidence="3">
    <location>
        <begin position="760"/>
        <end position="773"/>
    </location>
</feature>
<keyword evidence="2" id="KW-0539">Nucleus</keyword>
<dbReference type="Gene3D" id="1.10.340.30">
    <property type="entry name" value="Hypothetical protein, domain 2"/>
    <property type="match status" value="1"/>
</dbReference>
<feature type="compositionally biased region" description="Basic and acidic residues" evidence="3">
    <location>
        <begin position="98"/>
        <end position="108"/>
    </location>
</feature>
<feature type="compositionally biased region" description="Polar residues" evidence="3">
    <location>
        <begin position="311"/>
        <end position="328"/>
    </location>
</feature>
<feature type="compositionally biased region" description="Polar residues" evidence="3">
    <location>
        <begin position="790"/>
        <end position="811"/>
    </location>
</feature>
<keyword evidence="5" id="KW-1185">Reference proteome</keyword>
<feature type="compositionally biased region" description="Basic residues" evidence="3">
    <location>
        <begin position="54"/>
        <end position="63"/>
    </location>
</feature>
<feature type="region of interest" description="Disordered" evidence="3">
    <location>
        <begin position="1"/>
        <end position="197"/>
    </location>
</feature>
<feature type="compositionally biased region" description="Basic and acidic residues" evidence="3">
    <location>
        <begin position="1521"/>
        <end position="1532"/>
    </location>
</feature>
<dbReference type="PANTHER" id="PTHR15074:SF0">
    <property type="entry name" value="METHYL-CPG-BINDING DOMAIN PROTEIN 4-LIKE PROTEIN"/>
    <property type="match status" value="1"/>
</dbReference>
<dbReference type="GO" id="GO:0003677">
    <property type="term" value="F:DNA binding"/>
    <property type="evidence" value="ECO:0007669"/>
    <property type="project" value="InterPro"/>
</dbReference>
<feature type="compositionally biased region" description="Basic residues" evidence="3">
    <location>
        <begin position="1433"/>
        <end position="1446"/>
    </location>
</feature>
<dbReference type="SUPFAM" id="SSF48150">
    <property type="entry name" value="DNA-glycosylase"/>
    <property type="match status" value="1"/>
</dbReference>
<feature type="compositionally biased region" description="Polar residues" evidence="3">
    <location>
        <begin position="73"/>
        <end position="86"/>
    </location>
</feature>
<feature type="compositionally biased region" description="Polar residues" evidence="3">
    <location>
        <begin position="434"/>
        <end position="447"/>
    </location>
</feature>
<evidence type="ECO:0000256" key="1">
    <source>
        <dbReference type="ARBA" id="ARBA00004123"/>
    </source>
</evidence>
<comment type="subcellular location">
    <subcellularLocation>
        <location evidence="1">Nucleus</location>
    </subcellularLocation>
</comment>
<dbReference type="Proteomes" id="UP001056384">
    <property type="component" value="Chromosome 10"/>
</dbReference>
<feature type="region of interest" description="Disordered" evidence="3">
    <location>
        <begin position="1363"/>
        <end position="1401"/>
    </location>
</feature>
<dbReference type="InterPro" id="IPR045138">
    <property type="entry name" value="MeCP2/MBD4"/>
</dbReference>
<feature type="compositionally biased region" description="Low complexity" evidence="3">
    <location>
        <begin position="12"/>
        <end position="27"/>
    </location>
</feature>
<protein>
    <submittedName>
        <fullName evidence="4">Methyl-CpG binding protein MeCP2/MBD4</fullName>
    </submittedName>
</protein>
<feature type="region of interest" description="Disordered" evidence="3">
    <location>
        <begin position="865"/>
        <end position="1102"/>
    </location>
</feature>
<feature type="compositionally biased region" description="Acidic residues" evidence="3">
    <location>
        <begin position="476"/>
        <end position="489"/>
    </location>
</feature>
<feature type="compositionally biased region" description="Low complexity" evidence="3">
    <location>
        <begin position="295"/>
        <end position="308"/>
    </location>
</feature>
<accession>A0A9Q9B5D4</accession>
<evidence type="ECO:0000256" key="2">
    <source>
        <dbReference type="ARBA" id="ARBA00023242"/>
    </source>
</evidence>
<gene>
    <name evidence="4" type="ORF">Slin15195_G111120</name>
</gene>
<feature type="compositionally biased region" description="Basic and acidic residues" evidence="3">
    <location>
        <begin position="682"/>
        <end position="691"/>
    </location>
</feature>
<dbReference type="GO" id="GO:0005634">
    <property type="term" value="C:nucleus"/>
    <property type="evidence" value="ECO:0007669"/>
    <property type="project" value="UniProtKB-SubCell"/>
</dbReference>
<feature type="compositionally biased region" description="Basic and acidic residues" evidence="3">
    <location>
        <begin position="886"/>
        <end position="895"/>
    </location>
</feature>